<keyword evidence="5 10" id="KW-0375">Hydrogen ion transport</keyword>
<evidence type="ECO:0000313" key="13">
    <source>
        <dbReference type="EMBL" id="MQT13700.1"/>
    </source>
</evidence>
<dbReference type="NCBIfam" id="NF001851">
    <property type="entry name" value="PRK00571.2-4"/>
    <property type="match status" value="1"/>
</dbReference>
<sequence length="133" mass="14167">MAETFTFELVSPERLVFSAEVRSVVVPGTDGEFEILAGHSPFLSTIRPGILKLTTAGGEEKKIYVRGGFADANAAGLTLLAEEALPFEQLTRDQIGDAVAKAEAAVKVANDDDSRYRAETLVSQLKEVAALVA</sequence>
<dbReference type="Gene3D" id="2.60.15.10">
    <property type="entry name" value="F0F1 ATP synthase delta/epsilon subunit, N-terminal"/>
    <property type="match status" value="1"/>
</dbReference>
<keyword evidence="7 10" id="KW-0472">Membrane</keyword>
<dbReference type="SUPFAM" id="SSF51344">
    <property type="entry name" value="Epsilon subunit of F1F0-ATP synthase N-terminal domain"/>
    <property type="match status" value="1"/>
</dbReference>
<evidence type="ECO:0000313" key="14">
    <source>
        <dbReference type="Proteomes" id="UP000332515"/>
    </source>
</evidence>
<evidence type="ECO:0000256" key="2">
    <source>
        <dbReference type="ARBA" id="ARBA00004184"/>
    </source>
</evidence>
<dbReference type="PANTHER" id="PTHR13822">
    <property type="entry name" value="ATP SYNTHASE DELTA/EPSILON CHAIN"/>
    <property type="match status" value="1"/>
</dbReference>
<proteinExistence type="inferred from homology"/>
<keyword evidence="8 10" id="KW-0139">CF(1)</keyword>
<comment type="subcellular location">
    <subcellularLocation>
        <location evidence="10">Cell membrane</location>
        <topology evidence="10">Peripheral membrane protein</topology>
    </subcellularLocation>
    <subcellularLocation>
        <location evidence="2">Endomembrane system</location>
        <topology evidence="2">Peripheral membrane protein</topology>
    </subcellularLocation>
</comment>
<name>A0A6A7Y3K2_9HYPH</name>
<evidence type="ECO:0000256" key="10">
    <source>
        <dbReference type="HAMAP-Rule" id="MF_00530"/>
    </source>
</evidence>
<evidence type="ECO:0000256" key="1">
    <source>
        <dbReference type="ARBA" id="ARBA00003543"/>
    </source>
</evidence>
<keyword evidence="10" id="KW-1003">Cell membrane</keyword>
<evidence type="ECO:0000259" key="12">
    <source>
        <dbReference type="Pfam" id="PF02823"/>
    </source>
</evidence>
<dbReference type="EMBL" id="VWNA01000001">
    <property type="protein sequence ID" value="MQT13700.1"/>
    <property type="molecule type" value="Genomic_DNA"/>
</dbReference>
<protein>
    <recommendedName>
        <fullName evidence="10">ATP synthase epsilon chain</fullName>
    </recommendedName>
    <alternativeName>
        <fullName evidence="10">ATP synthase F1 sector epsilon subunit</fullName>
    </alternativeName>
    <alternativeName>
        <fullName evidence="10">F-ATPase epsilon subunit</fullName>
    </alternativeName>
</protein>
<accession>A0A6A7Y3K2</accession>
<evidence type="ECO:0000256" key="7">
    <source>
        <dbReference type="ARBA" id="ARBA00023136"/>
    </source>
</evidence>
<evidence type="ECO:0000256" key="8">
    <source>
        <dbReference type="ARBA" id="ARBA00023196"/>
    </source>
</evidence>
<evidence type="ECO:0000256" key="3">
    <source>
        <dbReference type="ARBA" id="ARBA00005712"/>
    </source>
</evidence>
<gene>
    <name evidence="10" type="primary">atpC</name>
    <name evidence="13" type="ORF">F0357_13825</name>
</gene>
<dbReference type="Pfam" id="PF02823">
    <property type="entry name" value="ATP-synt_DE_N"/>
    <property type="match status" value="1"/>
</dbReference>
<keyword evidence="4 10" id="KW-0813">Transport</keyword>
<dbReference type="GO" id="GO:0045259">
    <property type="term" value="C:proton-transporting ATP synthase complex"/>
    <property type="evidence" value="ECO:0007669"/>
    <property type="project" value="UniProtKB-KW"/>
</dbReference>
<organism evidence="13 14">
    <name type="scientific">Segnochrobactrum spirostomi</name>
    <dbReference type="NCBI Taxonomy" id="2608987"/>
    <lineage>
        <taxon>Bacteria</taxon>
        <taxon>Pseudomonadati</taxon>
        <taxon>Pseudomonadota</taxon>
        <taxon>Alphaproteobacteria</taxon>
        <taxon>Hyphomicrobiales</taxon>
        <taxon>Segnochrobactraceae</taxon>
        <taxon>Segnochrobactrum</taxon>
    </lineage>
</organism>
<dbReference type="CDD" id="cd12152">
    <property type="entry name" value="F1-ATPase_delta"/>
    <property type="match status" value="1"/>
</dbReference>
<dbReference type="AlphaFoldDB" id="A0A6A7Y3K2"/>
<comment type="subunit">
    <text evidence="10 11">F-type ATPases have 2 components, CF(1) - the catalytic core - and CF(0) - the membrane proton channel. CF(1) has five subunits: alpha(3), beta(3), gamma(1), delta(1), epsilon(1). CF(0) has three main subunits: a, b and c.</text>
</comment>
<dbReference type="Proteomes" id="UP000332515">
    <property type="component" value="Unassembled WGS sequence"/>
</dbReference>
<keyword evidence="6 10" id="KW-0406">Ion transport</keyword>
<dbReference type="InterPro" id="IPR020546">
    <property type="entry name" value="ATP_synth_F1_dsu/esu_N"/>
</dbReference>
<dbReference type="PANTHER" id="PTHR13822:SF10">
    <property type="entry name" value="ATP SYNTHASE EPSILON CHAIN, CHLOROPLASTIC"/>
    <property type="match status" value="1"/>
</dbReference>
<keyword evidence="14" id="KW-1185">Reference proteome</keyword>
<comment type="caution">
    <text evidence="13">The sequence shown here is derived from an EMBL/GenBank/DDBJ whole genome shotgun (WGS) entry which is preliminary data.</text>
</comment>
<dbReference type="GO" id="GO:0046933">
    <property type="term" value="F:proton-transporting ATP synthase activity, rotational mechanism"/>
    <property type="evidence" value="ECO:0007669"/>
    <property type="project" value="UniProtKB-UniRule"/>
</dbReference>
<dbReference type="HAMAP" id="MF_00530">
    <property type="entry name" value="ATP_synth_epsil_bac"/>
    <property type="match status" value="1"/>
</dbReference>
<comment type="similarity">
    <text evidence="3 10 11">Belongs to the ATPase epsilon chain family.</text>
</comment>
<dbReference type="GO" id="GO:0005524">
    <property type="term" value="F:ATP binding"/>
    <property type="evidence" value="ECO:0007669"/>
    <property type="project" value="UniProtKB-UniRule"/>
</dbReference>
<evidence type="ECO:0000256" key="11">
    <source>
        <dbReference type="RuleBase" id="RU003656"/>
    </source>
</evidence>
<evidence type="ECO:0000256" key="5">
    <source>
        <dbReference type="ARBA" id="ARBA00022781"/>
    </source>
</evidence>
<dbReference type="RefSeq" id="WP_153482823.1">
    <property type="nucleotide sequence ID" value="NZ_VWNA01000001.1"/>
</dbReference>
<reference evidence="13 14" key="1">
    <citation type="submission" date="2019-09" db="EMBL/GenBank/DDBJ databases">
        <title>Segnochrobactrum spirostomi gen. nov., sp. nov., isolated from the ciliate Spirostomum cf. yagiui and description of a novel family, Segnochrobactraceae fam. nov. within the order Rhizobiales of the class Alphaproteobacteria.</title>
        <authorList>
            <person name="Akter S."/>
            <person name="Shazib S.U.A."/>
            <person name="Shin M.K."/>
        </authorList>
    </citation>
    <scope>NUCLEOTIDE SEQUENCE [LARGE SCALE GENOMIC DNA]</scope>
    <source>
        <strain evidence="13 14">Sp-1</strain>
    </source>
</reference>
<evidence type="ECO:0000256" key="9">
    <source>
        <dbReference type="ARBA" id="ARBA00023310"/>
    </source>
</evidence>
<dbReference type="InterPro" id="IPR001469">
    <property type="entry name" value="ATP_synth_F1_dsu/esu"/>
</dbReference>
<evidence type="ECO:0000256" key="6">
    <source>
        <dbReference type="ARBA" id="ARBA00023065"/>
    </source>
</evidence>
<feature type="domain" description="ATP synthase F1 complex delta/epsilon subunit N-terminal" evidence="12">
    <location>
        <begin position="5"/>
        <end position="84"/>
    </location>
</feature>
<dbReference type="NCBIfam" id="TIGR01216">
    <property type="entry name" value="ATP_synt_epsi"/>
    <property type="match status" value="1"/>
</dbReference>
<evidence type="ECO:0000256" key="4">
    <source>
        <dbReference type="ARBA" id="ARBA00022448"/>
    </source>
</evidence>
<dbReference type="GO" id="GO:0012505">
    <property type="term" value="C:endomembrane system"/>
    <property type="evidence" value="ECO:0007669"/>
    <property type="project" value="UniProtKB-SubCell"/>
</dbReference>
<comment type="function">
    <text evidence="1 10">Produces ATP from ADP in the presence of a proton gradient across the membrane.</text>
</comment>
<dbReference type="GO" id="GO:0005886">
    <property type="term" value="C:plasma membrane"/>
    <property type="evidence" value="ECO:0007669"/>
    <property type="project" value="UniProtKB-SubCell"/>
</dbReference>
<keyword evidence="9 10" id="KW-0066">ATP synthesis</keyword>
<dbReference type="InterPro" id="IPR036771">
    <property type="entry name" value="ATPsynth_dsu/esu_N"/>
</dbReference>